<keyword evidence="2" id="KW-1185">Reference proteome</keyword>
<reference evidence="1 2" key="1">
    <citation type="journal article" date="2023" name="Science">
        <title>Complex scaffold remodeling in plant triterpene biosynthesis.</title>
        <authorList>
            <person name="De La Pena R."/>
            <person name="Hodgson H."/>
            <person name="Liu J.C."/>
            <person name="Stephenson M.J."/>
            <person name="Martin A.C."/>
            <person name="Owen C."/>
            <person name="Harkess A."/>
            <person name="Leebens-Mack J."/>
            <person name="Jimenez L.E."/>
            <person name="Osbourn A."/>
            <person name="Sattely E.S."/>
        </authorList>
    </citation>
    <scope>NUCLEOTIDE SEQUENCE [LARGE SCALE GENOMIC DNA]</scope>
    <source>
        <strain evidence="2">cv. JPN11</strain>
        <tissue evidence="1">Leaf</tissue>
    </source>
</reference>
<protein>
    <submittedName>
        <fullName evidence="1">Ribonuclease H-like domain containing protein</fullName>
    </submittedName>
</protein>
<name>A0ACC1Y6Y8_MELAZ</name>
<dbReference type="EMBL" id="CM051398">
    <property type="protein sequence ID" value="KAJ4719007.1"/>
    <property type="molecule type" value="Genomic_DNA"/>
</dbReference>
<evidence type="ECO:0000313" key="1">
    <source>
        <dbReference type="EMBL" id="KAJ4719007.1"/>
    </source>
</evidence>
<evidence type="ECO:0000313" key="2">
    <source>
        <dbReference type="Proteomes" id="UP001164539"/>
    </source>
</evidence>
<accession>A0ACC1Y6Y8</accession>
<organism evidence="1 2">
    <name type="scientific">Melia azedarach</name>
    <name type="common">Chinaberry tree</name>
    <dbReference type="NCBI Taxonomy" id="155640"/>
    <lineage>
        <taxon>Eukaryota</taxon>
        <taxon>Viridiplantae</taxon>
        <taxon>Streptophyta</taxon>
        <taxon>Embryophyta</taxon>
        <taxon>Tracheophyta</taxon>
        <taxon>Spermatophyta</taxon>
        <taxon>Magnoliopsida</taxon>
        <taxon>eudicotyledons</taxon>
        <taxon>Gunneridae</taxon>
        <taxon>Pentapetalae</taxon>
        <taxon>rosids</taxon>
        <taxon>malvids</taxon>
        <taxon>Sapindales</taxon>
        <taxon>Meliaceae</taxon>
        <taxon>Melia</taxon>
    </lineage>
</organism>
<proteinExistence type="predicted"/>
<sequence>MNVDGVVNLEQGLIGLGAVVRNEKGEVLATATWRHIFPNDVEFVEALTIYEGLKLALSVRLHPLLIESDSKNMVDLILGKSKSFYEIRWLNSKIQAVTNVVRCLVQFVPKACNMVADRLTKLALLYPDNCVWLEEAPLELDSLLYTDVVSYC</sequence>
<comment type="caution">
    <text evidence="1">The sequence shown here is derived from an EMBL/GenBank/DDBJ whole genome shotgun (WGS) entry which is preliminary data.</text>
</comment>
<gene>
    <name evidence="1" type="ORF">OWV82_010628</name>
</gene>
<dbReference type="Proteomes" id="UP001164539">
    <property type="component" value="Chromosome 5"/>
</dbReference>